<organism evidence="3 4">
    <name type="scientific">Actinomadura rubteroloni</name>
    <dbReference type="NCBI Taxonomy" id="1926885"/>
    <lineage>
        <taxon>Bacteria</taxon>
        <taxon>Bacillati</taxon>
        <taxon>Actinomycetota</taxon>
        <taxon>Actinomycetes</taxon>
        <taxon>Streptosporangiales</taxon>
        <taxon>Thermomonosporaceae</taxon>
        <taxon>Actinomadura</taxon>
    </lineage>
</organism>
<dbReference type="Pfam" id="PF01022">
    <property type="entry name" value="HTH_5"/>
    <property type="match status" value="1"/>
</dbReference>
<accession>A0A2P4UFJ8</accession>
<dbReference type="SMART" id="SM00450">
    <property type="entry name" value="RHOD"/>
    <property type="match status" value="1"/>
</dbReference>
<proteinExistence type="predicted"/>
<dbReference type="AlphaFoldDB" id="A0A2P4UFJ8"/>
<dbReference type="PANTHER" id="PTHR43031:SF1">
    <property type="entry name" value="PYRIDINE NUCLEOTIDE-DISULPHIDE OXIDOREDUCTASE"/>
    <property type="match status" value="1"/>
</dbReference>
<dbReference type="RefSeq" id="WP_235828378.1">
    <property type="nucleotide sequence ID" value="NZ_MTBP01000002.1"/>
</dbReference>
<protein>
    <submittedName>
        <fullName evidence="3">HTH-type transcriptional repressor CzrA</fullName>
    </submittedName>
</protein>
<dbReference type="CDD" id="cd00090">
    <property type="entry name" value="HTH_ARSR"/>
    <property type="match status" value="1"/>
</dbReference>
<dbReference type="InterPro" id="IPR036390">
    <property type="entry name" value="WH_DNA-bd_sf"/>
</dbReference>
<dbReference type="InterPro" id="IPR036388">
    <property type="entry name" value="WH-like_DNA-bd_sf"/>
</dbReference>
<dbReference type="SMART" id="SM00418">
    <property type="entry name" value="HTH_ARSR"/>
    <property type="match status" value="1"/>
</dbReference>
<dbReference type="Pfam" id="PF00581">
    <property type="entry name" value="Rhodanese"/>
    <property type="match status" value="1"/>
</dbReference>
<comment type="caution">
    <text evidence="3">The sequence shown here is derived from an EMBL/GenBank/DDBJ whole genome shotgun (WGS) entry which is preliminary data.</text>
</comment>
<dbReference type="InterPro" id="IPR050229">
    <property type="entry name" value="GlpE_sulfurtransferase"/>
</dbReference>
<dbReference type="SUPFAM" id="SSF52821">
    <property type="entry name" value="Rhodanese/Cell cycle control phosphatase"/>
    <property type="match status" value="1"/>
</dbReference>
<dbReference type="PRINTS" id="PR00778">
    <property type="entry name" value="HTHARSR"/>
</dbReference>
<evidence type="ECO:0000259" key="1">
    <source>
        <dbReference type="PROSITE" id="PS50206"/>
    </source>
</evidence>
<dbReference type="CDD" id="cd00158">
    <property type="entry name" value="RHOD"/>
    <property type="match status" value="1"/>
</dbReference>
<dbReference type="EMBL" id="MTBP01000002">
    <property type="protein sequence ID" value="POM23809.1"/>
    <property type="molecule type" value="Genomic_DNA"/>
</dbReference>
<sequence>MSAVMYALQEEFARVAKALAAPSRLVLLDLLAQREHGVEELAAAAGMRVSNTSAQLKVLAASGLVTSRRSGTSVRYRVADHRVSLLAEQLKRVAVEVSPAAARAARAVLGPDARPVGRAELRDRLADGTAVVVDVRPAAEYAAGHIAGALSIPADELAERLAEVPDGAEVVAYCRGRYCVLSADAVAVLHAHGRPARMLDGGIAEWTADGLPTASAA</sequence>
<dbReference type="PANTHER" id="PTHR43031">
    <property type="entry name" value="FAD-DEPENDENT OXIDOREDUCTASE"/>
    <property type="match status" value="1"/>
</dbReference>
<dbReference type="Gene3D" id="3.40.250.10">
    <property type="entry name" value="Rhodanese-like domain"/>
    <property type="match status" value="1"/>
</dbReference>
<dbReference type="SUPFAM" id="SSF46785">
    <property type="entry name" value="Winged helix' DNA-binding domain"/>
    <property type="match status" value="1"/>
</dbReference>
<gene>
    <name evidence="3" type="primary">czrA</name>
    <name evidence="3" type="ORF">BTM25_24350</name>
</gene>
<dbReference type="GO" id="GO:0003700">
    <property type="term" value="F:DNA-binding transcription factor activity"/>
    <property type="evidence" value="ECO:0007669"/>
    <property type="project" value="InterPro"/>
</dbReference>
<dbReference type="Proteomes" id="UP000242367">
    <property type="component" value="Unassembled WGS sequence"/>
</dbReference>
<evidence type="ECO:0000313" key="4">
    <source>
        <dbReference type="Proteomes" id="UP000242367"/>
    </source>
</evidence>
<keyword evidence="4" id="KW-1185">Reference proteome</keyword>
<dbReference type="InterPro" id="IPR001845">
    <property type="entry name" value="HTH_ArsR_DNA-bd_dom"/>
</dbReference>
<evidence type="ECO:0000259" key="2">
    <source>
        <dbReference type="PROSITE" id="PS50987"/>
    </source>
</evidence>
<name>A0A2P4UFJ8_9ACTN</name>
<dbReference type="InterPro" id="IPR036873">
    <property type="entry name" value="Rhodanese-like_dom_sf"/>
</dbReference>
<reference evidence="3 4" key="1">
    <citation type="journal article" date="2017" name="Chemistry">
        <title>Isolation, Biosynthesis and Chemical Modifications of Rubterolones A-F: Rare Tropolone Alkaloids from Actinomadura sp. 5-2.</title>
        <authorList>
            <person name="Guo H."/>
            <person name="Benndorf R."/>
            <person name="Leichnitz D."/>
            <person name="Klassen J.L."/>
            <person name="Vollmers J."/>
            <person name="Gorls H."/>
            <person name="Steinacker M."/>
            <person name="Weigel C."/>
            <person name="Dahse H.M."/>
            <person name="Kaster A.K."/>
            <person name="de Beer Z.W."/>
            <person name="Poulsen M."/>
            <person name="Beemelmanns C."/>
        </authorList>
    </citation>
    <scope>NUCLEOTIDE SEQUENCE [LARGE SCALE GENOMIC DNA]</scope>
    <source>
        <strain evidence="3 4">5-2</strain>
    </source>
</reference>
<dbReference type="InterPro" id="IPR001763">
    <property type="entry name" value="Rhodanese-like_dom"/>
</dbReference>
<dbReference type="NCBIfam" id="NF033788">
    <property type="entry name" value="HTH_metalloreg"/>
    <property type="match status" value="1"/>
</dbReference>
<dbReference type="PROSITE" id="PS50987">
    <property type="entry name" value="HTH_ARSR_2"/>
    <property type="match status" value="1"/>
</dbReference>
<feature type="domain" description="Rhodanese" evidence="1">
    <location>
        <begin position="126"/>
        <end position="215"/>
    </location>
</feature>
<dbReference type="PROSITE" id="PS50206">
    <property type="entry name" value="RHODANESE_3"/>
    <property type="match status" value="1"/>
</dbReference>
<feature type="domain" description="HTH arsR-type" evidence="2">
    <location>
        <begin position="4"/>
        <end position="98"/>
    </location>
</feature>
<dbReference type="Gene3D" id="1.10.10.10">
    <property type="entry name" value="Winged helix-like DNA-binding domain superfamily/Winged helix DNA-binding domain"/>
    <property type="match status" value="1"/>
</dbReference>
<evidence type="ECO:0000313" key="3">
    <source>
        <dbReference type="EMBL" id="POM23809.1"/>
    </source>
</evidence>
<dbReference type="InterPro" id="IPR011991">
    <property type="entry name" value="ArsR-like_HTH"/>
</dbReference>